<dbReference type="AlphaFoldDB" id="A0A3N4HMV6"/>
<dbReference type="Proteomes" id="UP000275078">
    <property type="component" value="Unassembled WGS sequence"/>
</dbReference>
<evidence type="ECO:0000256" key="1">
    <source>
        <dbReference type="SAM" id="MobiDB-lite"/>
    </source>
</evidence>
<keyword evidence="3" id="KW-1185">Reference proteome</keyword>
<organism evidence="2 3">
    <name type="scientific">Ascobolus immersus RN42</name>
    <dbReference type="NCBI Taxonomy" id="1160509"/>
    <lineage>
        <taxon>Eukaryota</taxon>
        <taxon>Fungi</taxon>
        <taxon>Dikarya</taxon>
        <taxon>Ascomycota</taxon>
        <taxon>Pezizomycotina</taxon>
        <taxon>Pezizomycetes</taxon>
        <taxon>Pezizales</taxon>
        <taxon>Ascobolaceae</taxon>
        <taxon>Ascobolus</taxon>
    </lineage>
</organism>
<dbReference type="EMBL" id="ML119795">
    <property type="protein sequence ID" value="RPA74256.1"/>
    <property type="molecule type" value="Genomic_DNA"/>
</dbReference>
<evidence type="ECO:0000313" key="3">
    <source>
        <dbReference type="Proteomes" id="UP000275078"/>
    </source>
</evidence>
<evidence type="ECO:0000313" key="2">
    <source>
        <dbReference type="EMBL" id="RPA74256.1"/>
    </source>
</evidence>
<reference evidence="2 3" key="1">
    <citation type="journal article" date="2018" name="Nat. Ecol. Evol.">
        <title>Pezizomycetes genomes reveal the molecular basis of ectomycorrhizal truffle lifestyle.</title>
        <authorList>
            <person name="Murat C."/>
            <person name="Payen T."/>
            <person name="Noel B."/>
            <person name="Kuo A."/>
            <person name="Morin E."/>
            <person name="Chen J."/>
            <person name="Kohler A."/>
            <person name="Krizsan K."/>
            <person name="Balestrini R."/>
            <person name="Da Silva C."/>
            <person name="Montanini B."/>
            <person name="Hainaut M."/>
            <person name="Levati E."/>
            <person name="Barry K.W."/>
            <person name="Belfiori B."/>
            <person name="Cichocki N."/>
            <person name="Clum A."/>
            <person name="Dockter R.B."/>
            <person name="Fauchery L."/>
            <person name="Guy J."/>
            <person name="Iotti M."/>
            <person name="Le Tacon F."/>
            <person name="Lindquist E.A."/>
            <person name="Lipzen A."/>
            <person name="Malagnac F."/>
            <person name="Mello A."/>
            <person name="Molinier V."/>
            <person name="Miyauchi S."/>
            <person name="Poulain J."/>
            <person name="Riccioni C."/>
            <person name="Rubini A."/>
            <person name="Sitrit Y."/>
            <person name="Splivallo R."/>
            <person name="Traeger S."/>
            <person name="Wang M."/>
            <person name="Zifcakova L."/>
            <person name="Wipf D."/>
            <person name="Zambonelli A."/>
            <person name="Paolocci F."/>
            <person name="Nowrousian M."/>
            <person name="Ottonello S."/>
            <person name="Baldrian P."/>
            <person name="Spatafora J.W."/>
            <person name="Henrissat B."/>
            <person name="Nagy L.G."/>
            <person name="Aury J.M."/>
            <person name="Wincker P."/>
            <person name="Grigoriev I.V."/>
            <person name="Bonfante P."/>
            <person name="Martin F.M."/>
        </authorList>
    </citation>
    <scope>NUCLEOTIDE SEQUENCE [LARGE SCALE GENOMIC DNA]</scope>
    <source>
        <strain evidence="2 3">RN42</strain>
    </source>
</reference>
<feature type="compositionally biased region" description="Basic residues" evidence="1">
    <location>
        <begin position="1"/>
        <end position="10"/>
    </location>
</feature>
<accession>A0A3N4HMV6</accession>
<feature type="compositionally biased region" description="Pro residues" evidence="1">
    <location>
        <begin position="47"/>
        <end position="80"/>
    </location>
</feature>
<proteinExistence type="predicted"/>
<feature type="region of interest" description="Disordered" evidence="1">
    <location>
        <begin position="269"/>
        <end position="318"/>
    </location>
</feature>
<feature type="region of interest" description="Disordered" evidence="1">
    <location>
        <begin position="1"/>
        <end position="88"/>
    </location>
</feature>
<dbReference type="Pfam" id="PF12511">
    <property type="entry name" value="DUF3716"/>
    <property type="match status" value="1"/>
</dbReference>
<feature type="region of interest" description="Disordered" evidence="1">
    <location>
        <begin position="154"/>
        <end position="255"/>
    </location>
</feature>
<dbReference type="STRING" id="1160509.A0A3N4HMV6"/>
<protein>
    <submittedName>
        <fullName evidence="2">Uncharacterized protein</fullName>
    </submittedName>
</protein>
<name>A0A3N4HMV6_ASCIM</name>
<dbReference type="InterPro" id="IPR022190">
    <property type="entry name" value="DUF3716"/>
</dbReference>
<feature type="compositionally biased region" description="Low complexity" evidence="1">
    <location>
        <begin position="269"/>
        <end position="278"/>
    </location>
</feature>
<sequence length="398" mass="42994">MPAANGRRKSFNPPDAAPAGTPGYKQSLTSPPPSPPSTPAQTNRATPSPPPLQQVPQHPTRPPPTPPPPPPLSSYRPPPTDWRFHPRETKSTLITEKIFELQRQLKDMDDARIDALNVLLDLFFAASNVPGAFGSAGGEGGSYPVVSTRRVLPPAPVPTAREGEGGRVNGYRIEGEGVRLPPIAPMVAASEGGEGPQGKKRKLESQSAPESPLSEPHGALSRMTADSEAERVQQTPLRNGEAPPQPQQEGEPGNDTMADILFRTAETALTTPTATIKAESPTSSPAAKRRGTNPSHSSITGERFSEQARTGRRPDERDLQGVLLREGLNLEEYSSPKTWTRARSWMAIEIARKGEVMERPCERCSLGRGIFRECRRWRGGLCCANCTFTTSPGRCEAS</sequence>
<gene>
    <name evidence="2" type="ORF">BJ508DRAFT_333214</name>
</gene>